<dbReference type="NCBIfam" id="NF003644">
    <property type="entry name" value="PRK05286.1-1"/>
    <property type="match status" value="1"/>
</dbReference>
<feature type="binding site" evidence="13">
    <location>
        <begin position="316"/>
        <end position="317"/>
    </location>
    <ligand>
        <name>FMN</name>
        <dbReference type="ChEBI" id="CHEBI:58210"/>
    </ligand>
</feature>
<comment type="subcellular location">
    <subcellularLocation>
        <location evidence="2 13">Cell membrane</location>
        <topology evidence="2 13">Peripheral membrane protein</topology>
    </subcellularLocation>
</comment>
<dbReference type="PANTHER" id="PTHR48109">
    <property type="entry name" value="DIHYDROOROTATE DEHYDROGENASE (QUINONE), MITOCHONDRIAL-RELATED"/>
    <property type="match status" value="1"/>
</dbReference>
<evidence type="ECO:0000256" key="9">
    <source>
        <dbReference type="ARBA" id="ARBA00022975"/>
    </source>
</evidence>
<feature type="binding site" evidence="13">
    <location>
        <begin position="61"/>
        <end position="65"/>
    </location>
    <ligand>
        <name>FMN</name>
        <dbReference type="ChEBI" id="CHEBI:58210"/>
    </ligand>
</feature>
<comment type="subunit">
    <text evidence="5 13">Monomer.</text>
</comment>
<dbReference type="InterPro" id="IPR013785">
    <property type="entry name" value="Aldolase_TIM"/>
</dbReference>
<feature type="binding site" evidence="13">
    <location>
        <position position="243"/>
    </location>
    <ligand>
        <name>FMN</name>
        <dbReference type="ChEBI" id="CHEBI:58210"/>
    </ligand>
</feature>
<dbReference type="GO" id="GO:0005737">
    <property type="term" value="C:cytoplasm"/>
    <property type="evidence" value="ECO:0007669"/>
    <property type="project" value="InterPro"/>
</dbReference>
<dbReference type="PROSITE" id="PS00911">
    <property type="entry name" value="DHODEHASE_1"/>
    <property type="match status" value="1"/>
</dbReference>
<proteinExistence type="inferred from homology"/>
<dbReference type="PANTHER" id="PTHR48109:SF4">
    <property type="entry name" value="DIHYDROOROTATE DEHYDROGENASE (QUINONE), MITOCHONDRIAL"/>
    <property type="match status" value="1"/>
</dbReference>
<accession>A4BHI1</accession>
<feature type="binding site" evidence="13">
    <location>
        <position position="295"/>
    </location>
    <ligand>
        <name>FMN</name>
        <dbReference type="ChEBI" id="CHEBI:58210"/>
    </ligand>
</feature>
<evidence type="ECO:0000256" key="7">
    <source>
        <dbReference type="ARBA" id="ARBA00022630"/>
    </source>
</evidence>
<keyword evidence="10 13" id="KW-0560">Oxidoreductase</keyword>
<dbReference type="STRING" id="314283.MED297_16604"/>
<evidence type="ECO:0000256" key="12">
    <source>
        <dbReference type="ARBA" id="ARBA00048639"/>
    </source>
</evidence>
<dbReference type="HOGENOM" id="CLU_013640_2_0_6"/>
<evidence type="ECO:0000313" key="16">
    <source>
        <dbReference type="Proteomes" id="UP000005953"/>
    </source>
</evidence>
<evidence type="ECO:0000256" key="3">
    <source>
        <dbReference type="ARBA" id="ARBA00005161"/>
    </source>
</evidence>
<dbReference type="InterPro" id="IPR001295">
    <property type="entry name" value="Dihydroorotate_DH_CS"/>
</dbReference>
<dbReference type="GO" id="GO:0106430">
    <property type="term" value="F:dihydroorotate dehydrogenase (quinone) activity"/>
    <property type="evidence" value="ECO:0007669"/>
    <property type="project" value="UniProtKB-EC"/>
</dbReference>
<sequence>MYPLFRKAAFLLSAETAHELTIDALSAVGHLKLTNLMPQPKQQKSVNVFGIEFPNAVGLAAGLDKNGDAIDALGALGFGFIEVGTVTPEPQPGNPTPRLFRIPEKEAIINRMGFNNKGVDYLVSRIRKSTYSGVIGVNIGKNKVTPEEEAVNDYLICLEKVYEVADYIVINLSSPNTPGLRNLQFGENLSNLIRALKERQASLDEQFEHTPVLIKIAPDLDEDDIVELTNTFNELKVEGVIATNTTISREQVEGCQFSDEQGGLSGTPVRDMSNQVLKRFRELLDDSIPLIGVGGIMSERDAEEKLTMGADLVQIYTGFIYQGPGLIKRTVERLARM</sequence>
<evidence type="ECO:0000313" key="15">
    <source>
        <dbReference type="EMBL" id="EAR08379.1"/>
    </source>
</evidence>
<evidence type="ECO:0000256" key="1">
    <source>
        <dbReference type="ARBA" id="ARBA00003125"/>
    </source>
</evidence>
<feature type="binding site" evidence="13">
    <location>
        <position position="171"/>
    </location>
    <ligand>
        <name>substrate</name>
    </ligand>
</feature>
<evidence type="ECO:0000259" key="14">
    <source>
        <dbReference type="Pfam" id="PF01180"/>
    </source>
</evidence>
<gene>
    <name evidence="13" type="primary">pyrD</name>
    <name evidence="15" type="ORF">MED297_16604</name>
</gene>
<dbReference type="HAMAP" id="MF_00225">
    <property type="entry name" value="DHO_dh_type2"/>
    <property type="match status" value="1"/>
</dbReference>
<dbReference type="CDD" id="cd04738">
    <property type="entry name" value="DHOD_2_like"/>
    <property type="match status" value="1"/>
</dbReference>
<evidence type="ECO:0000256" key="6">
    <source>
        <dbReference type="ARBA" id="ARBA00022475"/>
    </source>
</evidence>
<dbReference type="GO" id="GO:0044205">
    <property type="term" value="P:'de novo' UMP biosynthetic process"/>
    <property type="evidence" value="ECO:0007669"/>
    <property type="project" value="UniProtKB-UniRule"/>
</dbReference>
<feature type="binding site" evidence="13">
    <location>
        <position position="215"/>
    </location>
    <ligand>
        <name>FMN</name>
        <dbReference type="ChEBI" id="CHEBI:58210"/>
    </ligand>
</feature>
<dbReference type="NCBIfam" id="TIGR01036">
    <property type="entry name" value="pyrD_sub2"/>
    <property type="match status" value="1"/>
</dbReference>
<evidence type="ECO:0000256" key="4">
    <source>
        <dbReference type="ARBA" id="ARBA00005359"/>
    </source>
</evidence>
<dbReference type="UniPathway" id="UPA00070">
    <property type="reaction ID" value="UER00946"/>
</dbReference>
<evidence type="ECO:0000256" key="5">
    <source>
        <dbReference type="ARBA" id="ARBA00011245"/>
    </source>
</evidence>
<comment type="function">
    <text evidence="1 13">Catalyzes the conversion of dihydroorotate to orotate with quinone as electron acceptor.</text>
</comment>
<dbReference type="Gene3D" id="3.20.20.70">
    <property type="entry name" value="Aldolase class I"/>
    <property type="match status" value="1"/>
</dbReference>
<feature type="binding site" evidence="13">
    <location>
        <begin position="110"/>
        <end position="114"/>
    </location>
    <ligand>
        <name>substrate</name>
    </ligand>
</feature>
<comment type="cofactor">
    <cofactor evidence="13">
        <name>FMN</name>
        <dbReference type="ChEBI" id="CHEBI:58210"/>
    </cofactor>
    <text evidence="13">Binds 1 FMN per subunit.</text>
</comment>
<protein>
    <recommendedName>
        <fullName evidence="13">Dihydroorotate dehydrogenase (quinone)</fullName>
        <ecNumber evidence="13">1.3.5.2</ecNumber>
    </recommendedName>
    <alternativeName>
        <fullName evidence="13">DHOdehase</fullName>
        <shortName evidence="13">DHOD</shortName>
        <shortName evidence="13">DHODase</shortName>
    </alternativeName>
    <alternativeName>
        <fullName evidence="13">Dihydroorotate oxidase</fullName>
    </alternativeName>
</protein>
<dbReference type="InterPro" id="IPR005720">
    <property type="entry name" value="Dihydroorotate_DH_cat"/>
</dbReference>
<comment type="caution">
    <text evidence="15">The sequence shown here is derived from an EMBL/GenBank/DDBJ whole genome shotgun (WGS) entry which is preliminary data.</text>
</comment>
<keyword evidence="9 13" id="KW-0665">Pyrimidine biosynthesis</keyword>
<dbReference type="NCBIfam" id="NF003652">
    <property type="entry name" value="PRK05286.2-5"/>
    <property type="match status" value="1"/>
</dbReference>
<keyword evidence="6 13" id="KW-1003">Cell membrane</keyword>
<dbReference type="EC" id="1.3.5.2" evidence="13"/>
<dbReference type="InterPro" id="IPR050074">
    <property type="entry name" value="DHO_dehydrogenase"/>
</dbReference>
<keyword evidence="8 13" id="KW-0288">FMN</keyword>
<organism evidence="15 16">
    <name type="scientific">Reinekea blandensis MED297</name>
    <dbReference type="NCBI Taxonomy" id="314283"/>
    <lineage>
        <taxon>Bacteria</taxon>
        <taxon>Pseudomonadati</taxon>
        <taxon>Pseudomonadota</taxon>
        <taxon>Gammaproteobacteria</taxon>
        <taxon>Oceanospirillales</taxon>
        <taxon>Saccharospirillaceae</taxon>
        <taxon>Reinekea</taxon>
    </lineage>
</organism>
<dbReference type="PROSITE" id="PS00912">
    <property type="entry name" value="DHODEHASE_2"/>
    <property type="match status" value="1"/>
</dbReference>
<dbReference type="NCBIfam" id="NF003645">
    <property type="entry name" value="PRK05286.1-2"/>
    <property type="match status" value="1"/>
</dbReference>
<dbReference type="OrthoDB" id="9802377at2"/>
<evidence type="ECO:0000256" key="2">
    <source>
        <dbReference type="ARBA" id="ARBA00004202"/>
    </source>
</evidence>
<keyword evidence="7 13" id="KW-0285">Flavoprotein</keyword>
<comment type="catalytic activity">
    <reaction evidence="12 13">
        <text>(S)-dihydroorotate + a quinone = orotate + a quinol</text>
        <dbReference type="Rhea" id="RHEA:30187"/>
        <dbReference type="ChEBI" id="CHEBI:24646"/>
        <dbReference type="ChEBI" id="CHEBI:30839"/>
        <dbReference type="ChEBI" id="CHEBI:30864"/>
        <dbReference type="ChEBI" id="CHEBI:132124"/>
        <dbReference type="EC" id="1.3.5.2"/>
    </reaction>
</comment>
<dbReference type="GO" id="GO:0005886">
    <property type="term" value="C:plasma membrane"/>
    <property type="evidence" value="ECO:0007669"/>
    <property type="project" value="UniProtKB-SubCell"/>
</dbReference>
<dbReference type="NCBIfam" id="NF003646">
    <property type="entry name" value="PRK05286.1-4"/>
    <property type="match status" value="1"/>
</dbReference>
<keyword evidence="16" id="KW-1185">Reference proteome</keyword>
<dbReference type="SUPFAM" id="SSF51395">
    <property type="entry name" value="FMN-linked oxidoreductases"/>
    <property type="match status" value="1"/>
</dbReference>
<dbReference type="InterPro" id="IPR005719">
    <property type="entry name" value="Dihydroorotate_DH_2"/>
</dbReference>
<feature type="binding site" evidence="13">
    <location>
        <position position="171"/>
    </location>
    <ligand>
        <name>FMN</name>
        <dbReference type="ChEBI" id="CHEBI:58210"/>
    </ligand>
</feature>
<name>A4BHI1_9GAMM</name>
<feature type="binding site" evidence="13">
    <location>
        <position position="176"/>
    </location>
    <ligand>
        <name>substrate</name>
    </ligand>
</feature>
<dbReference type="Proteomes" id="UP000005953">
    <property type="component" value="Unassembled WGS sequence"/>
</dbReference>
<feature type="active site" description="Nucleophile" evidence="13">
    <location>
        <position position="174"/>
    </location>
</feature>
<dbReference type="RefSeq" id="WP_008043617.1">
    <property type="nucleotide sequence ID" value="NZ_CH724150.1"/>
</dbReference>
<evidence type="ECO:0000256" key="10">
    <source>
        <dbReference type="ARBA" id="ARBA00023002"/>
    </source>
</evidence>
<dbReference type="AlphaFoldDB" id="A4BHI1"/>
<dbReference type="PIRSF" id="PIRSF000164">
    <property type="entry name" value="DHO_oxidase"/>
    <property type="match status" value="1"/>
</dbReference>
<dbReference type="GO" id="GO:0006207">
    <property type="term" value="P:'de novo' pyrimidine nucleobase biosynthetic process"/>
    <property type="evidence" value="ECO:0007669"/>
    <property type="project" value="UniProtKB-UniRule"/>
</dbReference>
<feature type="binding site" evidence="13">
    <location>
        <position position="138"/>
    </location>
    <ligand>
        <name>FMN</name>
        <dbReference type="ChEBI" id="CHEBI:58210"/>
    </ligand>
</feature>
<dbReference type="InterPro" id="IPR012135">
    <property type="entry name" value="Dihydroorotate_DH_1_2"/>
</dbReference>
<feature type="binding site" evidence="13">
    <location>
        <begin position="244"/>
        <end position="245"/>
    </location>
    <ligand>
        <name>substrate</name>
    </ligand>
</feature>
<comment type="similarity">
    <text evidence="4 13">Belongs to the dihydroorotate dehydrogenase family. Type 2 subfamily.</text>
</comment>
<feature type="binding site" evidence="13">
    <location>
        <position position="85"/>
    </location>
    <ligand>
        <name>FMN</name>
        <dbReference type="ChEBI" id="CHEBI:58210"/>
    </ligand>
</feature>
<evidence type="ECO:0000256" key="8">
    <source>
        <dbReference type="ARBA" id="ARBA00022643"/>
    </source>
</evidence>
<evidence type="ECO:0000256" key="11">
    <source>
        <dbReference type="ARBA" id="ARBA00023136"/>
    </source>
</evidence>
<feature type="binding site" evidence="13">
    <location>
        <position position="266"/>
    </location>
    <ligand>
        <name>FMN</name>
        <dbReference type="ChEBI" id="CHEBI:58210"/>
    </ligand>
</feature>
<comment type="pathway">
    <text evidence="3 13">Pyrimidine metabolism; UMP biosynthesis via de novo pathway; orotate from (S)-dihydroorotate (quinone route): step 1/1.</text>
</comment>
<dbReference type="EMBL" id="AAOE01000021">
    <property type="protein sequence ID" value="EAR08379.1"/>
    <property type="molecule type" value="Genomic_DNA"/>
</dbReference>
<feature type="binding site" evidence="13">
    <location>
        <position position="65"/>
    </location>
    <ligand>
        <name>substrate</name>
    </ligand>
</feature>
<feature type="domain" description="Dihydroorotate dehydrogenase catalytic" evidence="14">
    <location>
        <begin position="45"/>
        <end position="335"/>
    </location>
</feature>
<dbReference type="Pfam" id="PF01180">
    <property type="entry name" value="DHO_dh"/>
    <property type="match status" value="1"/>
</dbReference>
<evidence type="ECO:0000256" key="13">
    <source>
        <dbReference type="HAMAP-Rule" id="MF_00225"/>
    </source>
</evidence>
<dbReference type="FunFam" id="3.20.20.70:FF:000028">
    <property type="entry name" value="Dihydroorotate dehydrogenase (quinone)"/>
    <property type="match status" value="1"/>
</dbReference>
<keyword evidence="11 13" id="KW-0472">Membrane</keyword>
<reference evidence="15 16" key="1">
    <citation type="submission" date="2006-02" db="EMBL/GenBank/DDBJ databases">
        <authorList>
            <person name="Pinhassi J."/>
            <person name="Pedros-Alio C."/>
            <person name="Ferriera S."/>
            <person name="Johnson J."/>
            <person name="Kravitz S."/>
            <person name="Halpern A."/>
            <person name="Remington K."/>
            <person name="Beeson K."/>
            <person name="Tran B."/>
            <person name="Rogers Y.-H."/>
            <person name="Friedman R."/>
            <person name="Venter J.C."/>
        </authorList>
    </citation>
    <scope>NUCLEOTIDE SEQUENCE [LARGE SCALE GENOMIC DNA]</scope>
    <source>
        <strain evidence="15 16">MED297</strain>
    </source>
</reference>